<sequence length="97" mass="11167">MFQDQRSNNPQLLHSSIFHLVPFLFDDIVAFTHHTRCLLVHLTTSDYYRVTRLNVAENPPSFLASRIILLSPFPGPITINSTTLFVTAELQKYLIHD</sequence>
<dbReference type="EMBL" id="JAZHXI010000018">
    <property type="protein sequence ID" value="KAL2061979.1"/>
    <property type="molecule type" value="Genomic_DNA"/>
</dbReference>
<keyword evidence="2" id="KW-1185">Reference proteome</keyword>
<evidence type="ECO:0000313" key="2">
    <source>
        <dbReference type="Proteomes" id="UP001595075"/>
    </source>
</evidence>
<name>A0ABR4BWF7_9HELO</name>
<dbReference type="Proteomes" id="UP001595075">
    <property type="component" value="Unassembled WGS sequence"/>
</dbReference>
<proteinExistence type="predicted"/>
<organism evidence="1 2">
    <name type="scientific">Oculimacula yallundae</name>
    <dbReference type="NCBI Taxonomy" id="86028"/>
    <lineage>
        <taxon>Eukaryota</taxon>
        <taxon>Fungi</taxon>
        <taxon>Dikarya</taxon>
        <taxon>Ascomycota</taxon>
        <taxon>Pezizomycotina</taxon>
        <taxon>Leotiomycetes</taxon>
        <taxon>Helotiales</taxon>
        <taxon>Ploettnerulaceae</taxon>
        <taxon>Oculimacula</taxon>
    </lineage>
</organism>
<accession>A0ABR4BWF7</accession>
<reference evidence="1 2" key="1">
    <citation type="journal article" date="2024" name="Commun. Biol.">
        <title>Comparative genomic analysis of thermophilic fungi reveals convergent evolutionary adaptations and gene losses.</title>
        <authorList>
            <person name="Steindorff A.S."/>
            <person name="Aguilar-Pontes M.V."/>
            <person name="Robinson A.J."/>
            <person name="Andreopoulos B."/>
            <person name="LaButti K."/>
            <person name="Kuo A."/>
            <person name="Mondo S."/>
            <person name="Riley R."/>
            <person name="Otillar R."/>
            <person name="Haridas S."/>
            <person name="Lipzen A."/>
            <person name="Grimwood J."/>
            <person name="Schmutz J."/>
            <person name="Clum A."/>
            <person name="Reid I.D."/>
            <person name="Moisan M.C."/>
            <person name="Butler G."/>
            <person name="Nguyen T.T.M."/>
            <person name="Dewar K."/>
            <person name="Conant G."/>
            <person name="Drula E."/>
            <person name="Henrissat B."/>
            <person name="Hansel C."/>
            <person name="Singer S."/>
            <person name="Hutchinson M.I."/>
            <person name="de Vries R.P."/>
            <person name="Natvig D.O."/>
            <person name="Powell A.J."/>
            <person name="Tsang A."/>
            <person name="Grigoriev I.V."/>
        </authorList>
    </citation>
    <scope>NUCLEOTIDE SEQUENCE [LARGE SCALE GENOMIC DNA]</scope>
    <source>
        <strain evidence="1 2">CBS 494.80</strain>
    </source>
</reference>
<protein>
    <submittedName>
        <fullName evidence="1">Uncharacterized protein</fullName>
    </submittedName>
</protein>
<evidence type="ECO:0000313" key="1">
    <source>
        <dbReference type="EMBL" id="KAL2061979.1"/>
    </source>
</evidence>
<gene>
    <name evidence="1" type="ORF">VTL71DRAFT_7357</name>
</gene>
<comment type="caution">
    <text evidence="1">The sequence shown here is derived from an EMBL/GenBank/DDBJ whole genome shotgun (WGS) entry which is preliminary data.</text>
</comment>